<accession>A0A1G9BLU7</accession>
<dbReference type="CDD" id="cd00077">
    <property type="entry name" value="HDc"/>
    <property type="match status" value="1"/>
</dbReference>
<proteinExistence type="predicted"/>
<keyword evidence="3" id="KW-1185">Reference proteome</keyword>
<gene>
    <name evidence="2" type="ORF">SAMN05421874_107203</name>
</gene>
<sequence>MLIDVRLDDLTIPDTPACRGAYEVAARYHTPSLLNHSVRAYLWAAAYAKANGIAFDAELLYVSAMLHDIGLAPEFDSHTVPFEEAGGHVAWAFCAGAGWSAERRQRACEVIIRHMWDEVPVADDPEGHLLELSTGMDISGRRTDDIPAEVRKEVLALHPRLELAKEFTACVTEQGARKPDSLAGRFVRAGITERIARNPLDRPQA</sequence>
<evidence type="ECO:0000259" key="1">
    <source>
        <dbReference type="SMART" id="SM00471"/>
    </source>
</evidence>
<dbReference type="AlphaFoldDB" id="A0A1G9BLU7"/>
<dbReference type="PANTHER" id="PTHR35569:SF1">
    <property type="entry name" value="CYANAMIDE HYDRATASE DDI2-RELATED"/>
    <property type="match status" value="1"/>
</dbReference>
<dbReference type="SUPFAM" id="SSF109604">
    <property type="entry name" value="HD-domain/PDEase-like"/>
    <property type="match status" value="1"/>
</dbReference>
<reference evidence="2 3" key="1">
    <citation type="submission" date="2016-10" db="EMBL/GenBank/DDBJ databases">
        <authorList>
            <person name="de Groot N.N."/>
        </authorList>
    </citation>
    <scope>NUCLEOTIDE SEQUENCE [LARGE SCALE GENOMIC DNA]</scope>
    <source>
        <strain evidence="2 3">CGMCC 4.5681</strain>
    </source>
</reference>
<dbReference type="EMBL" id="FNFB01000007">
    <property type="protein sequence ID" value="SDK40104.1"/>
    <property type="molecule type" value="Genomic_DNA"/>
</dbReference>
<dbReference type="Pfam" id="PF01966">
    <property type="entry name" value="HD"/>
    <property type="match status" value="1"/>
</dbReference>
<name>A0A1G9BLU7_9ACTN</name>
<feature type="domain" description="HD/PDEase" evidence="1">
    <location>
        <begin position="29"/>
        <end position="105"/>
    </location>
</feature>
<dbReference type="PANTHER" id="PTHR35569">
    <property type="entry name" value="CYANAMIDE HYDRATASE DDI2-RELATED"/>
    <property type="match status" value="1"/>
</dbReference>
<dbReference type="Gene3D" id="1.10.3210.10">
    <property type="entry name" value="Hypothetical protein af1432"/>
    <property type="match status" value="1"/>
</dbReference>
<dbReference type="InterPro" id="IPR003607">
    <property type="entry name" value="HD/PDEase_dom"/>
</dbReference>
<dbReference type="STRING" id="683260.SAMN05421874_107203"/>
<organism evidence="2 3">
    <name type="scientific">Nonomuraea maritima</name>
    <dbReference type="NCBI Taxonomy" id="683260"/>
    <lineage>
        <taxon>Bacteria</taxon>
        <taxon>Bacillati</taxon>
        <taxon>Actinomycetota</taxon>
        <taxon>Actinomycetes</taxon>
        <taxon>Streptosporangiales</taxon>
        <taxon>Streptosporangiaceae</taxon>
        <taxon>Nonomuraea</taxon>
    </lineage>
</organism>
<dbReference type="InterPro" id="IPR006674">
    <property type="entry name" value="HD_domain"/>
</dbReference>
<evidence type="ECO:0000313" key="2">
    <source>
        <dbReference type="EMBL" id="SDK40104.1"/>
    </source>
</evidence>
<protein>
    <submittedName>
        <fullName evidence="2">HD domain-containing protein</fullName>
    </submittedName>
</protein>
<dbReference type="Proteomes" id="UP000198683">
    <property type="component" value="Unassembled WGS sequence"/>
</dbReference>
<dbReference type="SMART" id="SM00471">
    <property type="entry name" value="HDc"/>
    <property type="match status" value="1"/>
</dbReference>
<evidence type="ECO:0000313" key="3">
    <source>
        <dbReference type="Proteomes" id="UP000198683"/>
    </source>
</evidence>